<protein>
    <submittedName>
        <fullName evidence="2">Uncharacterized protein</fullName>
    </submittedName>
</protein>
<dbReference type="PANTHER" id="PTHR35394:SF5">
    <property type="entry name" value="DUF3176 DOMAIN-CONTAINING PROTEIN"/>
    <property type="match status" value="1"/>
</dbReference>
<keyword evidence="1" id="KW-1133">Transmembrane helix</keyword>
<feature type="transmembrane region" description="Helical" evidence="1">
    <location>
        <begin position="552"/>
        <end position="577"/>
    </location>
</feature>
<gene>
    <name evidence="2" type="ORF">LTR91_007882</name>
</gene>
<evidence type="ECO:0000313" key="2">
    <source>
        <dbReference type="EMBL" id="KAK0993844.1"/>
    </source>
</evidence>
<dbReference type="PANTHER" id="PTHR35394">
    <property type="entry name" value="DUF3176 DOMAIN-CONTAINING PROTEIN"/>
    <property type="match status" value="1"/>
</dbReference>
<keyword evidence="1" id="KW-0472">Membrane</keyword>
<feature type="transmembrane region" description="Helical" evidence="1">
    <location>
        <begin position="57"/>
        <end position="78"/>
    </location>
</feature>
<evidence type="ECO:0000313" key="3">
    <source>
        <dbReference type="Proteomes" id="UP001175353"/>
    </source>
</evidence>
<dbReference type="Pfam" id="PF11374">
    <property type="entry name" value="DUF3176"/>
    <property type="match status" value="1"/>
</dbReference>
<reference evidence="2" key="1">
    <citation type="submission" date="2023-06" db="EMBL/GenBank/DDBJ databases">
        <title>Black Yeasts Isolated from many extreme environments.</title>
        <authorList>
            <person name="Coleine C."/>
            <person name="Stajich J.E."/>
            <person name="Selbmann L."/>
        </authorList>
    </citation>
    <scope>NUCLEOTIDE SEQUENCE</scope>
    <source>
        <strain evidence="2">CCFEE 5200</strain>
    </source>
</reference>
<sequence>MSSPNLQSESQKQAQAKRPLFAVRQTSAQSLSDVPQHDLICEKGTPDSQGRAVTASWLLEILAATISLASVAGLVIFLRAIDNKPYNSWHVVSVEITPNTLLSLLSTPLKWNYFHKRERRLLDLQHFDAASRGQLGALRLMWSINYRALLANLGAIVVVLAIATDPLTNQIITVRTRPTTTTNATASIGAAYAYGLQAKNSLTSISAPLSDAMLRGIYAPALQVAYSCPSGSCAWPAFDSLGFCSTCQEVSDQVTVQCGNCEPNKPQPGSSDIYSSAMCNYTTPGGINASVQLQSTDGVTLTTDTFLETMISDLGSMAGNGSNRLNIAMDEGGDIVELTALRFEQQYSMVGQQFKDYVCGLGNSTSRPMIRPKAFSCTLGWCINSFAATRFEDGGLVDAATSVHPLKIASENCYMPADIQGPGNKLLCPTYRADEPMPPTPALASSAGLPSPQGGGVYWINDIVTTNVQEYIDDTFDFSIGGNRPANNGNNGVNLVTSPALQQTFYTANGGNVSQTLNDIARSMTNEVRHGAESVAISGSVAYEVAFVQVRWAWIAYLAALCGTAVLFLLGAIVTTWRQEAPVWKSSILPLLFNSREPGTEASEQLDASDVRAMEKLAKDIKAHLLSNNTLCWNTGGEARHVRA</sequence>
<feature type="transmembrane region" description="Helical" evidence="1">
    <location>
        <begin position="144"/>
        <end position="163"/>
    </location>
</feature>
<dbReference type="InterPro" id="IPR021514">
    <property type="entry name" value="DUF3176"/>
</dbReference>
<name>A0AAN6KQS4_9PEZI</name>
<dbReference type="AlphaFoldDB" id="A0AAN6KQS4"/>
<dbReference type="EMBL" id="JAUJLE010000058">
    <property type="protein sequence ID" value="KAK0993844.1"/>
    <property type="molecule type" value="Genomic_DNA"/>
</dbReference>
<organism evidence="2 3">
    <name type="scientific">Friedmanniomyces endolithicus</name>
    <dbReference type="NCBI Taxonomy" id="329885"/>
    <lineage>
        <taxon>Eukaryota</taxon>
        <taxon>Fungi</taxon>
        <taxon>Dikarya</taxon>
        <taxon>Ascomycota</taxon>
        <taxon>Pezizomycotina</taxon>
        <taxon>Dothideomycetes</taxon>
        <taxon>Dothideomycetidae</taxon>
        <taxon>Mycosphaerellales</taxon>
        <taxon>Teratosphaeriaceae</taxon>
        <taxon>Friedmanniomyces</taxon>
    </lineage>
</organism>
<dbReference type="Proteomes" id="UP001175353">
    <property type="component" value="Unassembled WGS sequence"/>
</dbReference>
<keyword evidence="3" id="KW-1185">Reference proteome</keyword>
<keyword evidence="1" id="KW-0812">Transmembrane</keyword>
<proteinExistence type="predicted"/>
<comment type="caution">
    <text evidence="2">The sequence shown here is derived from an EMBL/GenBank/DDBJ whole genome shotgun (WGS) entry which is preliminary data.</text>
</comment>
<accession>A0AAN6KQS4</accession>
<evidence type="ECO:0000256" key="1">
    <source>
        <dbReference type="SAM" id="Phobius"/>
    </source>
</evidence>